<evidence type="ECO:0000256" key="5">
    <source>
        <dbReference type="ARBA" id="ARBA00022490"/>
    </source>
</evidence>
<feature type="compositionally biased region" description="Low complexity" evidence="10">
    <location>
        <begin position="25"/>
        <end position="44"/>
    </location>
</feature>
<evidence type="ECO:0000259" key="11">
    <source>
        <dbReference type="PROSITE" id="PS50195"/>
    </source>
</evidence>
<keyword evidence="13" id="KW-1185">Reference proteome</keyword>
<dbReference type="CDD" id="cd06863">
    <property type="entry name" value="PX_Atg24p"/>
    <property type="match status" value="1"/>
</dbReference>
<dbReference type="AlphaFoldDB" id="A0AAN6GMH4"/>
<evidence type="ECO:0000313" key="12">
    <source>
        <dbReference type="EMBL" id="KAK0548374.1"/>
    </source>
</evidence>
<evidence type="ECO:0000256" key="9">
    <source>
        <dbReference type="ARBA" id="ARBA00041273"/>
    </source>
</evidence>
<keyword evidence="5" id="KW-0963">Cytoplasm</keyword>
<dbReference type="GO" id="GO:0015031">
    <property type="term" value="P:protein transport"/>
    <property type="evidence" value="ECO:0007669"/>
    <property type="project" value="TreeGrafter"/>
</dbReference>
<sequence>MSYTATGDVDAVDSFSPSSRNVALAGPSTGAGSSSSGRGSTAGGAVLARNADSEPVTWEGYLLVQVADAKRELEGTKGMFISYGIRAETNLAHFNRTRVSSRRRFQDFVFLRDNLCKDFPACVVAPIPDKHRIDYLTGERFSNEFIEKRKEELQTFLERICRHPTLQRSQLLRAFLESEEWHVDMHVHASKIAAEVGPSGGILDSISDTLLNSFAKVRKPDERFLEMREGLDRFEEALTNTERVMVRQRTRVSALILNDMYAPALGTTHEDLATDYEELATAIEGLALLESGITDPLNRFASTLVDYSKLQRNATERSVDTMLAQMHSMLGYTAAHKSVLKLRDQKQIDFEELVDYLSRVVAERDRLASLASPYGAGHGQGGVRSGITGFLRDRVDSLRGVDEERTRVERMQRLDGRIQALQDAVTTAHDTSMAFNAEMQREAKIFNMAKAPEMKDLLGTYADGQIDLYRNALDIFDSLIPSLERIRVD</sequence>
<dbReference type="SUPFAM" id="SSF64268">
    <property type="entry name" value="PX domain"/>
    <property type="match status" value="1"/>
</dbReference>
<protein>
    <recommendedName>
        <fullName evidence="8">Sorting nexin-4</fullName>
    </recommendedName>
    <alternativeName>
        <fullName evidence="9">Autophagy-related protein 24</fullName>
    </alternativeName>
</protein>
<dbReference type="InterPro" id="IPR036871">
    <property type="entry name" value="PX_dom_sf"/>
</dbReference>
<reference evidence="12" key="1">
    <citation type="journal article" date="2023" name="PhytoFront">
        <title>Draft Genome Resources of Seven Strains of Tilletia horrida, Causal Agent of Kernel Smut of Rice.</title>
        <authorList>
            <person name="Khanal S."/>
            <person name="Antony Babu S."/>
            <person name="Zhou X.G."/>
        </authorList>
    </citation>
    <scope>NUCLEOTIDE SEQUENCE</scope>
    <source>
        <strain evidence="12">TX6</strain>
    </source>
</reference>
<accession>A0AAN6GMH4</accession>
<evidence type="ECO:0000256" key="6">
    <source>
        <dbReference type="ARBA" id="ARBA00023121"/>
    </source>
</evidence>
<dbReference type="GO" id="GO:0061709">
    <property type="term" value="P:reticulophagy"/>
    <property type="evidence" value="ECO:0007669"/>
    <property type="project" value="TreeGrafter"/>
</dbReference>
<feature type="domain" description="PX" evidence="11">
    <location>
        <begin position="61"/>
        <end position="183"/>
    </location>
</feature>
<comment type="similarity">
    <text evidence="3">Belongs to the sorting nexin family.</text>
</comment>
<evidence type="ECO:0000256" key="4">
    <source>
        <dbReference type="ARBA" id="ARBA00022448"/>
    </source>
</evidence>
<dbReference type="Gene3D" id="1.20.1270.60">
    <property type="entry name" value="Arfaptin homology (AH) domain/BAR domain"/>
    <property type="match status" value="1"/>
</dbReference>
<evidence type="ECO:0000313" key="13">
    <source>
        <dbReference type="Proteomes" id="UP001176517"/>
    </source>
</evidence>
<evidence type="ECO:0000256" key="2">
    <source>
        <dbReference type="ARBA" id="ARBA00004496"/>
    </source>
</evidence>
<dbReference type="GO" id="GO:0032456">
    <property type="term" value="P:endocytic recycling"/>
    <property type="evidence" value="ECO:0007669"/>
    <property type="project" value="TreeGrafter"/>
</dbReference>
<dbReference type="GO" id="GO:0000422">
    <property type="term" value="P:autophagy of mitochondrion"/>
    <property type="evidence" value="ECO:0007669"/>
    <property type="project" value="TreeGrafter"/>
</dbReference>
<comment type="caution">
    <text evidence="12">The sequence shown here is derived from an EMBL/GenBank/DDBJ whole genome shotgun (WGS) entry which is preliminary data.</text>
</comment>
<dbReference type="Gene3D" id="3.30.1520.10">
    <property type="entry name" value="Phox-like domain"/>
    <property type="match status" value="1"/>
</dbReference>
<dbReference type="InterPro" id="IPR001683">
    <property type="entry name" value="PX_dom"/>
</dbReference>
<evidence type="ECO:0000256" key="1">
    <source>
        <dbReference type="ARBA" id="ARBA00004184"/>
    </source>
</evidence>
<proteinExistence type="inferred from homology"/>
<dbReference type="PANTHER" id="PTHR45949">
    <property type="entry name" value="SORTING NEXIN-4"/>
    <property type="match status" value="1"/>
</dbReference>
<dbReference type="SMART" id="SM00312">
    <property type="entry name" value="PX"/>
    <property type="match status" value="1"/>
</dbReference>
<dbReference type="GO" id="GO:0034727">
    <property type="term" value="P:piecemeal microautophagy of the nucleus"/>
    <property type="evidence" value="ECO:0007669"/>
    <property type="project" value="TreeGrafter"/>
</dbReference>
<evidence type="ECO:0000256" key="8">
    <source>
        <dbReference type="ARBA" id="ARBA00040748"/>
    </source>
</evidence>
<dbReference type="GO" id="GO:0005769">
    <property type="term" value="C:early endosome"/>
    <property type="evidence" value="ECO:0007669"/>
    <property type="project" value="TreeGrafter"/>
</dbReference>
<comment type="subcellular location">
    <subcellularLocation>
        <location evidence="2">Cytoplasm</location>
    </subcellularLocation>
    <subcellularLocation>
        <location evidence="1">Endomembrane system</location>
        <topology evidence="1">Peripheral membrane protein</topology>
    </subcellularLocation>
</comment>
<dbReference type="Proteomes" id="UP001176517">
    <property type="component" value="Unassembled WGS sequence"/>
</dbReference>
<dbReference type="PANTHER" id="PTHR45949:SF2">
    <property type="entry name" value="SORTING NEXIN-4"/>
    <property type="match status" value="1"/>
</dbReference>
<dbReference type="PROSITE" id="PS50195">
    <property type="entry name" value="PX"/>
    <property type="match status" value="1"/>
</dbReference>
<keyword evidence="6" id="KW-0446">Lipid-binding</keyword>
<keyword evidence="4" id="KW-0813">Transport</keyword>
<dbReference type="GO" id="GO:0000407">
    <property type="term" value="C:phagophore assembly site"/>
    <property type="evidence" value="ECO:0007669"/>
    <property type="project" value="TreeGrafter"/>
</dbReference>
<gene>
    <name evidence="12" type="primary">SNX4</name>
    <name evidence="12" type="ORF">OC846_004504</name>
</gene>
<feature type="region of interest" description="Disordered" evidence="10">
    <location>
        <begin position="23"/>
        <end position="44"/>
    </location>
</feature>
<dbReference type="InterPro" id="IPR027267">
    <property type="entry name" value="AH/BAR_dom_sf"/>
</dbReference>
<keyword evidence="7" id="KW-0472">Membrane</keyword>
<evidence type="ECO:0000256" key="7">
    <source>
        <dbReference type="ARBA" id="ARBA00023136"/>
    </source>
</evidence>
<organism evidence="12 13">
    <name type="scientific">Tilletia horrida</name>
    <dbReference type="NCBI Taxonomy" id="155126"/>
    <lineage>
        <taxon>Eukaryota</taxon>
        <taxon>Fungi</taxon>
        <taxon>Dikarya</taxon>
        <taxon>Basidiomycota</taxon>
        <taxon>Ustilaginomycotina</taxon>
        <taxon>Exobasidiomycetes</taxon>
        <taxon>Tilletiales</taxon>
        <taxon>Tilletiaceae</taxon>
        <taxon>Tilletia</taxon>
    </lineage>
</organism>
<dbReference type="GO" id="GO:0035091">
    <property type="term" value="F:phosphatidylinositol binding"/>
    <property type="evidence" value="ECO:0007669"/>
    <property type="project" value="InterPro"/>
</dbReference>
<dbReference type="EMBL" id="JAPDMZ010000137">
    <property type="protein sequence ID" value="KAK0548374.1"/>
    <property type="molecule type" value="Genomic_DNA"/>
</dbReference>
<evidence type="ECO:0000256" key="10">
    <source>
        <dbReference type="SAM" id="MobiDB-lite"/>
    </source>
</evidence>
<name>A0AAN6GMH4_9BASI</name>
<dbReference type="Pfam" id="PF00787">
    <property type="entry name" value="PX"/>
    <property type="match status" value="1"/>
</dbReference>
<evidence type="ECO:0000256" key="3">
    <source>
        <dbReference type="ARBA" id="ARBA00010883"/>
    </source>
</evidence>